<evidence type="ECO:0000313" key="3">
    <source>
        <dbReference type="EMBL" id="MFC5495667.1"/>
    </source>
</evidence>
<dbReference type="NCBIfam" id="TIGR02228">
    <property type="entry name" value="sigpep_I_arch"/>
    <property type="match status" value="1"/>
</dbReference>
<gene>
    <name evidence="3" type="ORF">ACFPKY_21340</name>
</gene>
<keyword evidence="2" id="KW-1133">Transmembrane helix</keyword>
<keyword evidence="4" id="KW-1185">Reference proteome</keyword>
<dbReference type="GO" id="GO:0009003">
    <property type="term" value="F:signal peptidase activity"/>
    <property type="evidence" value="ECO:0007669"/>
    <property type="project" value="UniProtKB-EC"/>
</dbReference>
<evidence type="ECO:0000256" key="1">
    <source>
        <dbReference type="NCBIfam" id="TIGR02228"/>
    </source>
</evidence>
<keyword evidence="2" id="KW-0812">Transmembrane</keyword>
<feature type="transmembrane region" description="Helical" evidence="2">
    <location>
        <begin position="234"/>
        <end position="252"/>
    </location>
</feature>
<dbReference type="RefSeq" id="WP_345182111.1">
    <property type="nucleotide sequence ID" value="NZ_BAABFQ010000010.1"/>
</dbReference>
<keyword evidence="2" id="KW-0472">Membrane</keyword>
<keyword evidence="3" id="KW-0378">Hydrolase</keyword>
<proteinExistence type="predicted"/>
<organism evidence="3 4">
    <name type="scientific">Nocardioides caricicola</name>
    <dbReference type="NCBI Taxonomy" id="634770"/>
    <lineage>
        <taxon>Bacteria</taxon>
        <taxon>Bacillati</taxon>
        <taxon>Actinomycetota</taxon>
        <taxon>Actinomycetes</taxon>
        <taxon>Propionibacteriales</taxon>
        <taxon>Nocardioidaceae</taxon>
        <taxon>Nocardioides</taxon>
    </lineage>
</organism>
<dbReference type="CDD" id="cd06530">
    <property type="entry name" value="S26_SPase_I"/>
    <property type="match status" value="1"/>
</dbReference>
<dbReference type="Proteomes" id="UP001595956">
    <property type="component" value="Unassembled WGS sequence"/>
</dbReference>
<dbReference type="EC" id="3.4.21.89" evidence="1"/>
<evidence type="ECO:0000256" key="2">
    <source>
        <dbReference type="SAM" id="Phobius"/>
    </source>
</evidence>
<dbReference type="InterPro" id="IPR019533">
    <property type="entry name" value="Peptidase_S26"/>
</dbReference>
<protein>
    <recommendedName>
        <fullName evidence="1">Signal peptidase I</fullName>
        <ecNumber evidence="1">3.4.21.89</ecNumber>
    </recommendedName>
</protein>
<dbReference type="InterPro" id="IPR001733">
    <property type="entry name" value="Peptidase_S26B"/>
</dbReference>
<comment type="caution">
    <text evidence="3">The sequence shown here is derived from an EMBL/GenBank/DDBJ whole genome shotgun (WGS) entry which is preliminary data.</text>
</comment>
<sequence length="520" mass="53815">MAKQVALTVGAVAGVLCIAVMLAGFAFGVRPLVFLSGSMSPAIDTGALAIARHVPAADLSTGDIVSVPTPAGQRVTHRIVEVQHDDGSATLLLKGDANEVVDATPYRVAGADVVLFSVPEVGYVLSWLASPVGLFSLGLYAAVLLSVLVRRPAPAPARRRAGAPQPGRHRATVPVLAATPVAPALVGRHRLGGPRRRSHRSPVLVLARSLVPARRTGGGHRKAEVRRTRSRRPALALPITAATVVAGGWVAGSAESTLAAFVDPATASGTTQTAYTVPAPNGNTCTVLTPGTNTSRGVNLTWPDNVASLPRLAYTASTNLTGATSNAVDLGTTWELRVRYNPSTTANQNKIVTVTAAPRLATTASWTGPTTSWKFRTGSTAAAQPVCGDATPAVVAIRAPDGATRTPTAQRAFISGATGCTADIGFCGTIEDASTISTVTYVLRRDQGGTIRCFNGTSWVVSCTAVTALSTTYNNQLTFYEDATTATVYPNTGTGSYTLTVTVTDSWQNVTTSAVSFTLN</sequence>
<reference evidence="4" key="1">
    <citation type="journal article" date="2019" name="Int. J. Syst. Evol. Microbiol.">
        <title>The Global Catalogue of Microorganisms (GCM) 10K type strain sequencing project: providing services to taxonomists for standard genome sequencing and annotation.</title>
        <authorList>
            <consortium name="The Broad Institute Genomics Platform"/>
            <consortium name="The Broad Institute Genome Sequencing Center for Infectious Disease"/>
            <person name="Wu L."/>
            <person name="Ma J."/>
        </authorList>
    </citation>
    <scope>NUCLEOTIDE SEQUENCE [LARGE SCALE GENOMIC DNA]</scope>
    <source>
        <strain evidence="4">KACC 13778</strain>
    </source>
</reference>
<feature type="transmembrane region" description="Helical" evidence="2">
    <location>
        <begin position="124"/>
        <end position="149"/>
    </location>
</feature>
<accession>A0ABW0N973</accession>
<feature type="transmembrane region" description="Helical" evidence="2">
    <location>
        <begin position="7"/>
        <end position="29"/>
    </location>
</feature>
<evidence type="ECO:0000313" key="4">
    <source>
        <dbReference type="Proteomes" id="UP001595956"/>
    </source>
</evidence>
<dbReference type="EMBL" id="JBHSMD010000011">
    <property type="protein sequence ID" value="MFC5495667.1"/>
    <property type="molecule type" value="Genomic_DNA"/>
</dbReference>
<name>A0ABW0N973_9ACTN</name>